<evidence type="ECO:0000256" key="2">
    <source>
        <dbReference type="ARBA" id="ARBA00022942"/>
    </source>
</evidence>
<dbReference type="InterPro" id="IPR050871">
    <property type="entry name" value="26S_Proteasome/COP9_Components"/>
</dbReference>
<dbReference type="OrthoDB" id="1418352at2759"/>
<dbReference type="AlphaFoldDB" id="A0A0N4W7U7"/>
<keyword evidence="5" id="KW-1185">Reference proteome</keyword>
<dbReference type="Pfam" id="PF18503">
    <property type="entry name" value="RPN6_C_helix"/>
    <property type="match status" value="1"/>
</dbReference>
<accession>A0A0N4W7U7</accession>
<dbReference type="EMBL" id="UZAF01016462">
    <property type="protein sequence ID" value="VDO28354.1"/>
    <property type="molecule type" value="Genomic_DNA"/>
</dbReference>
<reference evidence="6" key="1">
    <citation type="submission" date="2017-02" db="UniProtKB">
        <authorList>
            <consortium name="WormBaseParasite"/>
        </authorList>
    </citation>
    <scope>IDENTIFICATION</scope>
</reference>
<comment type="similarity">
    <text evidence="1">Belongs to the proteasome subunit S9 family.</text>
</comment>
<feature type="domain" description="PCI" evidence="3">
    <location>
        <begin position="237"/>
        <end position="405"/>
    </location>
</feature>
<dbReference type="WBParaSite" id="HPLM_0000623601-mRNA-1">
    <property type="protein sequence ID" value="HPLM_0000623601-mRNA-1"/>
    <property type="gene ID" value="HPLM_0000623601"/>
</dbReference>
<gene>
    <name evidence="4" type="ORF">HPLM_LOCUS6228</name>
</gene>
<evidence type="ECO:0000313" key="4">
    <source>
        <dbReference type="EMBL" id="VDO28354.1"/>
    </source>
</evidence>
<keyword evidence="2" id="KW-0647">Proteasome</keyword>
<name>A0A0N4W7U7_HAEPC</name>
<dbReference type="InterPro" id="IPR000717">
    <property type="entry name" value="PCI_dom"/>
</dbReference>
<dbReference type="GO" id="GO:0000502">
    <property type="term" value="C:proteasome complex"/>
    <property type="evidence" value="ECO:0007669"/>
    <property type="project" value="UniProtKB-KW"/>
</dbReference>
<evidence type="ECO:0000259" key="3">
    <source>
        <dbReference type="PROSITE" id="PS50250"/>
    </source>
</evidence>
<dbReference type="SMART" id="SM00753">
    <property type="entry name" value="PAM"/>
    <property type="match status" value="1"/>
</dbReference>
<organism evidence="6">
    <name type="scientific">Haemonchus placei</name>
    <name type="common">Barber's pole worm</name>
    <dbReference type="NCBI Taxonomy" id="6290"/>
    <lineage>
        <taxon>Eukaryota</taxon>
        <taxon>Metazoa</taxon>
        <taxon>Ecdysozoa</taxon>
        <taxon>Nematoda</taxon>
        <taxon>Chromadorea</taxon>
        <taxon>Rhabditida</taxon>
        <taxon>Rhabditina</taxon>
        <taxon>Rhabditomorpha</taxon>
        <taxon>Strongyloidea</taxon>
        <taxon>Trichostrongylidae</taxon>
        <taxon>Haemonchus</taxon>
    </lineage>
</organism>
<dbReference type="STRING" id="6290.A0A0N4W7U7"/>
<dbReference type="InterPro" id="IPR040773">
    <property type="entry name" value="Rpn6_N"/>
</dbReference>
<dbReference type="SUPFAM" id="SSF46785">
    <property type="entry name" value="Winged helix' DNA-binding domain"/>
    <property type="match status" value="1"/>
</dbReference>
<evidence type="ECO:0000313" key="5">
    <source>
        <dbReference type="Proteomes" id="UP000268014"/>
    </source>
</evidence>
<reference evidence="4 5" key="2">
    <citation type="submission" date="2018-11" db="EMBL/GenBank/DDBJ databases">
        <authorList>
            <consortium name="Pathogen Informatics"/>
        </authorList>
    </citation>
    <scope>NUCLEOTIDE SEQUENCE [LARGE SCALE GENOMIC DNA]</scope>
    <source>
        <strain evidence="4 5">MHpl1</strain>
    </source>
</reference>
<dbReference type="PROSITE" id="PS50250">
    <property type="entry name" value="PCI"/>
    <property type="match status" value="1"/>
</dbReference>
<dbReference type="OMA" id="MILCKIM"/>
<dbReference type="InterPro" id="IPR040780">
    <property type="entry name" value="Rpn6_C_helix"/>
</dbReference>
<dbReference type="Gene3D" id="1.25.40.570">
    <property type="match status" value="1"/>
</dbReference>
<evidence type="ECO:0000256" key="1">
    <source>
        <dbReference type="ARBA" id="ARBA00007454"/>
    </source>
</evidence>
<dbReference type="Pfam" id="PF18055">
    <property type="entry name" value="RPN6_N"/>
    <property type="match status" value="1"/>
</dbReference>
<sequence>MSRVAVNISARSVVHRKEVIREIPKNYTCNYREVVVFSDLRKLIVVTRPFYDVVGRAKASKLIRVLMEYCLMINQENSEKVKLVKECIEWATSNCRIFLRRALEARLIRLYNDIGLHVEAQKIAGPLIAELKKIEDRELIMEVTLEESKSAFALKNFGKAKTSLVLARSNANGAYVSTQMQDDHQKSHNSLTAYRQLLTMGLGPRKTFGGKGRGSALHFQAALDLQSGILYSADEKDFKTAYSYCYEALEGYLIADPPKAVRALKYMCLCKIMLNEADTIPLLLSTKTIQSIRGREIEAMKSMAEAFTERSLSKFNKCLKDYNRELLCDQVVAAHSRELRDNMLEKEICRVIEPYSEIDLSHIVRCVGMTQKQIEKAISMMLLDKKFFGVIDQHNGTVHVYETPHKDKTYQKSVELIRALSKTVDAIYSKAGTLLK</sequence>
<dbReference type="InterPro" id="IPR036390">
    <property type="entry name" value="WH_DNA-bd_sf"/>
</dbReference>
<dbReference type="Proteomes" id="UP000268014">
    <property type="component" value="Unassembled WGS sequence"/>
</dbReference>
<protein>
    <submittedName>
        <fullName evidence="6">PCI domain-containing protein</fullName>
    </submittedName>
</protein>
<evidence type="ECO:0000313" key="6">
    <source>
        <dbReference type="WBParaSite" id="HPLM_0000623601-mRNA-1"/>
    </source>
</evidence>
<dbReference type="Pfam" id="PF01399">
    <property type="entry name" value="PCI"/>
    <property type="match status" value="1"/>
</dbReference>
<proteinExistence type="inferred from homology"/>
<dbReference type="SMART" id="SM00088">
    <property type="entry name" value="PINT"/>
    <property type="match status" value="1"/>
</dbReference>
<dbReference type="PANTHER" id="PTHR10678">
    <property type="entry name" value="26S PROTEASOME NON-ATPASE REGULATORY SUBUNIT 11/COP9 SIGNALOSOME COMPLEX SUBUNIT 2"/>
    <property type="match status" value="1"/>
</dbReference>